<accession>A0A328ABF4</accession>
<keyword evidence="4" id="KW-1185">Reference proteome</keyword>
<protein>
    <submittedName>
        <fullName evidence="3">Uncharacterized protein</fullName>
    </submittedName>
</protein>
<name>A0A328ABF4_9CAUL</name>
<comment type="caution">
    <text evidence="3">The sequence shown here is derived from an EMBL/GenBank/DDBJ whole genome shotgun (WGS) entry which is preliminary data.</text>
</comment>
<proteinExistence type="predicted"/>
<keyword evidence="2" id="KW-0472">Membrane</keyword>
<feature type="region of interest" description="Disordered" evidence="1">
    <location>
        <begin position="126"/>
        <end position="157"/>
    </location>
</feature>
<evidence type="ECO:0000256" key="2">
    <source>
        <dbReference type="SAM" id="Phobius"/>
    </source>
</evidence>
<reference evidence="4" key="1">
    <citation type="submission" date="2018-05" db="EMBL/GenBank/DDBJ databases">
        <authorList>
            <person name="Li X."/>
        </authorList>
    </citation>
    <scope>NUCLEOTIDE SEQUENCE [LARGE SCALE GENOMIC DNA]</scope>
    <source>
        <strain evidence="4">YIM 73061</strain>
    </source>
</reference>
<feature type="transmembrane region" description="Helical" evidence="2">
    <location>
        <begin position="29"/>
        <end position="46"/>
    </location>
</feature>
<keyword evidence="2" id="KW-1133">Transmembrane helix</keyword>
<dbReference type="AlphaFoldDB" id="A0A328ABF4"/>
<organism evidence="3 4">
    <name type="scientific">Phenylobacterium deserti</name>
    <dbReference type="NCBI Taxonomy" id="1914756"/>
    <lineage>
        <taxon>Bacteria</taxon>
        <taxon>Pseudomonadati</taxon>
        <taxon>Pseudomonadota</taxon>
        <taxon>Alphaproteobacteria</taxon>
        <taxon>Caulobacterales</taxon>
        <taxon>Caulobacteraceae</taxon>
        <taxon>Phenylobacterium</taxon>
    </lineage>
</organism>
<evidence type="ECO:0000256" key="1">
    <source>
        <dbReference type="SAM" id="MobiDB-lite"/>
    </source>
</evidence>
<keyword evidence="2" id="KW-0812">Transmembrane</keyword>
<dbReference type="RefSeq" id="WP_111516423.1">
    <property type="nucleotide sequence ID" value="NZ_QFYR01000006.1"/>
</dbReference>
<evidence type="ECO:0000313" key="4">
    <source>
        <dbReference type="Proteomes" id="UP000249725"/>
    </source>
</evidence>
<evidence type="ECO:0000313" key="3">
    <source>
        <dbReference type="EMBL" id="RAK50694.1"/>
    </source>
</evidence>
<sequence length="157" mass="16395">MSEFAYFPRPQTALTAPRPEAFLGAVSPLWGYYMAAAAGGVAYWWMTRWTRPENLEAFFQPAARATGAALTVVADNTASLAAARAPLEAGESMQQAAQTVSETASAAEALLEPVLPEIPVGGEAAPISPLLEVAPTPAAGKEGRSRLRPPASDPDTV</sequence>
<dbReference type="EMBL" id="QFYR01000006">
    <property type="protein sequence ID" value="RAK50694.1"/>
    <property type="molecule type" value="Genomic_DNA"/>
</dbReference>
<dbReference type="Proteomes" id="UP000249725">
    <property type="component" value="Unassembled WGS sequence"/>
</dbReference>
<gene>
    <name evidence="3" type="ORF">DJ018_18250</name>
</gene>